<evidence type="ECO:0000313" key="10">
    <source>
        <dbReference type="Ensembl" id="ENSACOP00000022406.1"/>
    </source>
</evidence>
<evidence type="ECO:0000256" key="1">
    <source>
        <dbReference type="ARBA" id="ARBA00001974"/>
    </source>
</evidence>
<dbReference type="Gene3D" id="3.50.50.60">
    <property type="entry name" value="FAD/NAD(P)-binding domain"/>
    <property type="match status" value="1"/>
</dbReference>
<evidence type="ECO:0000256" key="4">
    <source>
        <dbReference type="ARBA" id="ARBA00022490"/>
    </source>
</evidence>
<dbReference type="GO" id="GO:0046592">
    <property type="term" value="F:polyamine oxidase activity"/>
    <property type="evidence" value="ECO:0007669"/>
    <property type="project" value="TreeGrafter"/>
</dbReference>
<feature type="domain" description="Amine oxidase" evidence="9">
    <location>
        <begin position="171"/>
        <end position="359"/>
    </location>
</feature>
<reference evidence="10" key="2">
    <citation type="submission" date="2025-09" db="UniProtKB">
        <authorList>
            <consortium name="Ensembl"/>
        </authorList>
    </citation>
    <scope>IDENTIFICATION</scope>
</reference>
<dbReference type="PANTHER" id="PTHR10742">
    <property type="entry name" value="FLAVIN MONOAMINE OXIDASE"/>
    <property type="match status" value="1"/>
</dbReference>
<dbReference type="PANTHER" id="PTHR10742:SF405">
    <property type="entry name" value="PEROXISOMAL N(1)-ACETYL-SPERMINE_SPERMIDINE OXIDASE"/>
    <property type="match status" value="1"/>
</dbReference>
<comment type="similarity">
    <text evidence="3">Belongs to the flavin monoamine oxidase family.</text>
</comment>
<evidence type="ECO:0000256" key="6">
    <source>
        <dbReference type="ARBA" id="ARBA00022827"/>
    </source>
</evidence>
<evidence type="ECO:0000256" key="3">
    <source>
        <dbReference type="ARBA" id="ARBA00005995"/>
    </source>
</evidence>
<evidence type="ECO:0000313" key="11">
    <source>
        <dbReference type="Proteomes" id="UP000694522"/>
    </source>
</evidence>
<dbReference type="Ensembl" id="ENSACOT00000023189.1">
    <property type="protein sequence ID" value="ENSACOP00000022406.1"/>
    <property type="gene ID" value="ENSACOG00000015243.1"/>
</dbReference>
<dbReference type="InterPro" id="IPR036188">
    <property type="entry name" value="FAD/NAD-bd_sf"/>
</dbReference>
<dbReference type="Gene3D" id="3.90.660.10">
    <property type="match status" value="1"/>
</dbReference>
<keyword evidence="4" id="KW-0963">Cytoplasm</keyword>
<name>A0A8B9GAU4_9PSIT</name>
<dbReference type="InterPro" id="IPR050281">
    <property type="entry name" value="Flavin_monoamine_oxidase"/>
</dbReference>
<evidence type="ECO:0000256" key="8">
    <source>
        <dbReference type="SAM" id="MobiDB-lite"/>
    </source>
</evidence>
<keyword evidence="6" id="KW-0274">FAD</keyword>
<evidence type="ECO:0000256" key="5">
    <source>
        <dbReference type="ARBA" id="ARBA00022630"/>
    </source>
</evidence>
<dbReference type="SUPFAM" id="SSF51905">
    <property type="entry name" value="FAD/NAD(P)-binding domain"/>
    <property type="match status" value="1"/>
</dbReference>
<dbReference type="AlphaFoldDB" id="A0A8B9GAU4"/>
<evidence type="ECO:0000256" key="7">
    <source>
        <dbReference type="ARBA" id="ARBA00023002"/>
    </source>
</evidence>
<dbReference type="GO" id="GO:0046203">
    <property type="term" value="P:spermidine catabolic process"/>
    <property type="evidence" value="ECO:0007669"/>
    <property type="project" value="TreeGrafter"/>
</dbReference>
<keyword evidence="11" id="KW-1185">Reference proteome</keyword>
<dbReference type="Proteomes" id="UP000694522">
    <property type="component" value="Unplaced"/>
</dbReference>
<comment type="subcellular location">
    <subcellularLocation>
        <location evidence="2">Cytoplasm</location>
    </subcellularLocation>
</comment>
<keyword evidence="7" id="KW-0560">Oxidoreductase</keyword>
<dbReference type="GO" id="GO:0005737">
    <property type="term" value="C:cytoplasm"/>
    <property type="evidence" value="ECO:0007669"/>
    <property type="project" value="UniProtKB-SubCell"/>
</dbReference>
<protein>
    <recommendedName>
        <fullName evidence="9">Amine oxidase domain-containing protein</fullName>
    </recommendedName>
</protein>
<comment type="cofactor">
    <cofactor evidence="1">
        <name>FAD</name>
        <dbReference type="ChEBI" id="CHEBI:57692"/>
    </cofactor>
</comment>
<dbReference type="InterPro" id="IPR002937">
    <property type="entry name" value="Amino_oxidase"/>
</dbReference>
<proteinExistence type="inferred from homology"/>
<dbReference type="SUPFAM" id="SSF54373">
    <property type="entry name" value="FAD-linked reductases, C-terminal domain"/>
    <property type="match status" value="1"/>
</dbReference>
<dbReference type="Pfam" id="PF01593">
    <property type="entry name" value="Amino_oxidase"/>
    <property type="match status" value="1"/>
</dbReference>
<accession>A0A8B9GAU4</accession>
<organism evidence="10 11">
    <name type="scientific">Amazona collaria</name>
    <name type="common">yellow-billed parrot</name>
    <dbReference type="NCBI Taxonomy" id="241587"/>
    <lineage>
        <taxon>Eukaryota</taxon>
        <taxon>Metazoa</taxon>
        <taxon>Chordata</taxon>
        <taxon>Craniata</taxon>
        <taxon>Vertebrata</taxon>
        <taxon>Euteleostomi</taxon>
        <taxon>Archelosauria</taxon>
        <taxon>Archosauria</taxon>
        <taxon>Dinosauria</taxon>
        <taxon>Saurischia</taxon>
        <taxon>Theropoda</taxon>
        <taxon>Coelurosauria</taxon>
        <taxon>Aves</taxon>
        <taxon>Neognathae</taxon>
        <taxon>Neoaves</taxon>
        <taxon>Telluraves</taxon>
        <taxon>Australaves</taxon>
        <taxon>Psittaciformes</taxon>
        <taxon>Psittacidae</taxon>
        <taxon>Amazona</taxon>
    </lineage>
</organism>
<evidence type="ECO:0000256" key="2">
    <source>
        <dbReference type="ARBA" id="ARBA00004496"/>
    </source>
</evidence>
<feature type="region of interest" description="Disordered" evidence="8">
    <location>
        <begin position="102"/>
        <end position="123"/>
    </location>
</feature>
<reference evidence="10" key="1">
    <citation type="submission" date="2025-08" db="UniProtKB">
        <authorList>
            <consortium name="Ensembl"/>
        </authorList>
    </citation>
    <scope>IDENTIFICATION</scope>
</reference>
<evidence type="ECO:0000259" key="9">
    <source>
        <dbReference type="Pfam" id="PF01593"/>
    </source>
</evidence>
<keyword evidence="5" id="KW-0285">Flavoprotein</keyword>
<sequence length="373" mass="40783">RRRDRAGREGTARGGAGAMEARGVRQVVVVGAGLAGLGAVQRLRGTDSGSVRLLEAASHPGGRVRTRPFEMGAHWIHGPSPGNPVFCLATRYGLLGPEAAREENQRAEAGGHPSLPSITYGSSGRALSPQAVREAHDLFDTLLASARDFRGAEKPPAPSVGQYVRTEITPEAIRRLGFGTNNKIFLEFEQPFWEPQQQLIEVVWENESPLEKPSTDLKANWFKKLIGFVVLQPPEQHGHVLCGFIAGKESEYMETLSDAEVLSTMTHVLRTLTGNPLLPTPRSMLRSQWHSTPYTRGSYSYVAVGSSGDDIDILAQPLPEDPKDPRPLQLLFAGEATHRTFYSTTHGALLSGWREAERLNQLLEPSRGSEGQK</sequence>
<dbReference type="Pfam" id="PF13450">
    <property type="entry name" value="NAD_binding_8"/>
    <property type="match status" value="1"/>
</dbReference>